<evidence type="ECO:0000256" key="4">
    <source>
        <dbReference type="ARBA" id="ARBA00022989"/>
    </source>
</evidence>
<evidence type="ECO:0000256" key="5">
    <source>
        <dbReference type="ARBA" id="ARBA00023136"/>
    </source>
</evidence>
<sequence length="402" mass="42509">MASTDTAESHDTALSKDKAPAPESAAKPDTPPDIDKPTWKYVAGRAGREFSRDECTDLAAALTYYAVLSLFPGLLALVSLLGIVGQAQATTDFMIDTIESFSSGGVSDTIRQPIEQLATSGGAGLAFFVGIAGALWSASGYVGAFGRAMNRIYEVDEGRPVWKLRPQMLLVTLAIVLLAVLGVAILVLSGPVAEAVGNAIGLGPTTVAVWDIAKWPVLVVIAVATIAVLYYFTPNVRQPKFRWISLGAFGALLVLAIATVGFFFYVSNFGNYNKTYGSIGGVIVLLLWIWIGNISLLLGAEFDAELERGRQLQGGIAAEESVQLPPRATDASVKKRDALQEDISEGRKLRLGEDGAAKDGLDRDDDGIPTRTPTEDKIVWGVLAAGLGAAALAAAVSRRKRG</sequence>
<keyword evidence="2" id="KW-1003">Cell membrane</keyword>
<gene>
    <name evidence="8" type="ORF">ACETWP_12670</name>
</gene>
<evidence type="ECO:0000256" key="7">
    <source>
        <dbReference type="SAM" id="Phobius"/>
    </source>
</evidence>
<evidence type="ECO:0000256" key="1">
    <source>
        <dbReference type="ARBA" id="ARBA00004651"/>
    </source>
</evidence>
<evidence type="ECO:0000256" key="3">
    <source>
        <dbReference type="ARBA" id="ARBA00022692"/>
    </source>
</evidence>
<organism evidence="8 9">
    <name type="scientific">Arthrobacter halodurans</name>
    <dbReference type="NCBI Taxonomy" id="516699"/>
    <lineage>
        <taxon>Bacteria</taxon>
        <taxon>Bacillati</taxon>
        <taxon>Actinomycetota</taxon>
        <taxon>Actinomycetes</taxon>
        <taxon>Micrococcales</taxon>
        <taxon>Micrococcaceae</taxon>
        <taxon>Arthrobacter</taxon>
    </lineage>
</organism>
<reference evidence="8 9" key="1">
    <citation type="submission" date="2024-09" db="EMBL/GenBank/DDBJ databases">
        <authorList>
            <person name="Salinas-Garcia M.A."/>
            <person name="Prieme A."/>
        </authorList>
    </citation>
    <scope>NUCLEOTIDE SEQUENCE [LARGE SCALE GENOMIC DNA]</scope>
    <source>
        <strain evidence="8 9">DSM 21081</strain>
    </source>
</reference>
<comment type="subcellular location">
    <subcellularLocation>
        <location evidence="1">Cell membrane</location>
        <topology evidence="1">Multi-pass membrane protein</topology>
    </subcellularLocation>
</comment>
<dbReference type="RefSeq" id="WP_373972614.1">
    <property type="nucleotide sequence ID" value="NZ_JBHDLJ010000010.1"/>
</dbReference>
<evidence type="ECO:0000256" key="2">
    <source>
        <dbReference type="ARBA" id="ARBA00022475"/>
    </source>
</evidence>
<dbReference type="Proteomes" id="UP001575652">
    <property type="component" value="Unassembled WGS sequence"/>
</dbReference>
<feature type="transmembrane region" description="Helical" evidence="7">
    <location>
        <begin position="244"/>
        <end position="266"/>
    </location>
</feature>
<keyword evidence="3 7" id="KW-0812">Transmembrane</keyword>
<dbReference type="NCBIfam" id="TIGR00765">
    <property type="entry name" value="yihY_not_rbn"/>
    <property type="match status" value="1"/>
</dbReference>
<feature type="transmembrane region" description="Helical" evidence="7">
    <location>
        <begin position="125"/>
        <end position="148"/>
    </location>
</feature>
<evidence type="ECO:0000256" key="6">
    <source>
        <dbReference type="SAM" id="MobiDB-lite"/>
    </source>
</evidence>
<feature type="transmembrane region" description="Helical" evidence="7">
    <location>
        <begin position="169"/>
        <end position="192"/>
    </location>
</feature>
<keyword evidence="5 7" id="KW-0472">Membrane</keyword>
<dbReference type="InterPro" id="IPR017039">
    <property type="entry name" value="Virul_fac_BrkB"/>
</dbReference>
<dbReference type="PANTHER" id="PTHR30213:SF0">
    <property type="entry name" value="UPF0761 MEMBRANE PROTEIN YIHY"/>
    <property type="match status" value="1"/>
</dbReference>
<protein>
    <submittedName>
        <fullName evidence="8">YihY/virulence factor BrkB family protein</fullName>
    </submittedName>
</protein>
<proteinExistence type="predicted"/>
<name>A0ABV4UP64_9MICC</name>
<dbReference type="Pfam" id="PF03631">
    <property type="entry name" value="Virul_fac_BrkB"/>
    <property type="match status" value="1"/>
</dbReference>
<dbReference type="EMBL" id="JBHDLJ010000010">
    <property type="protein sequence ID" value="MFB0835444.1"/>
    <property type="molecule type" value="Genomic_DNA"/>
</dbReference>
<keyword evidence="4 7" id="KW-1133">Transmembrane helix</keyword>
<dbReference type="PANTHER" id="PTHR30213">
    <property type="entry name" value="INNER MEMBRANE PROTEIN YHJD"/>
    <property type="match status" value="1"/>
</dbReference>
<feature type="compositionally biased region" description="Basic and acidic residues" evidence="6">
    <location>
        <begin position="7"/>
        <end position="20"/>
    </location>
</feature>
<evidence type="ECO:0000313" key="8">
    <source>
        <dbReference type="EMBL" id="MFB0835444.1"/>
    </source>
</evidence>
<feature type="transmembrane region" description="Helical" evidence="7">
    <location>
        <begin position="212"/>
        <end position="232"/>
    </location>
</feature>
<keyword evidence="9" id="KW-1185">Reference proteome</keyword>
<feature type="transmembrane region" description="Helical" evidence="7">
    <location>
        <begin position="378"/>
        <end position="396"/>
    </location>
</feature>
<feature type="transmembrane region" description="Helical" evidence="7">
    <location>
        <begin position="278"/>
        <end position="300"/>
    </location>
</feature>
<accession>A0ABV4UP64</accession>
<comment type="caution">
    <text evidence="8">The sequence shown here is derived from an EMBL/GenBank/DDBJ whole genome shotgun (WGS) entry which is preliminary data.</text>
</comment>
<feature type="transmembrane region" description="Helical" evidence="7">
    <location>
        <begin position="58"/>
        <end position="84"/>
    </location>
</feature>
<evidence type="ECO:0000313" key="9">
    <source>
        <dbReference type="Proteomes" id="UP001575652"/>
    </source>
</evidence>
<feature type="region of interest" description="Disordered" evidence="6">
    <location>
        <begin position="1"/>
        <end position="38"/>
    </location>
</feature>